<keyword evidence="1" id="KW-1133">Transmembrane helix</keyword>
<accession>A0A345DAV8</accession>
<evidence type="ECO:0008006" key="4">
    <source>
        <dbReference type="Google" id="ProtNLM"/>
    </source>
</evidence>
<keyword evidence="1" id="KW-0472">Membrane</keyword>
<dbReference type="AlphaFoldDB" id="A0A345DAV8"/>
<gene>
    <name evidence="2" type="ORF">DTO96_101227</name>
</gene>
<dbReference type="EMBL" id="CP031124">
    <property type="protein sequence ID" value="AXF85496.1"/>
    <property type="molecule type" value="Genomic_DNA"/>
</dbReference>
<dbReference type="PANTHER" id="PTHR37309:SF1">
    <property type="entry name" value="SLR0284 PROTEIN"/>
    <property type="match status" value="1"/>
</dbReference>
<evidence type="ECO:0000313" key="2">
    <source>
        <dbReference type="EMBL" id="AXF85496.1"/>
    </source>
</evidence>
<sequence>MISWFLLWAVNTGALLALPYFFNGIHIATWQAALIAAAVLGFLNTIIKPIVTILTLPLQIITLGLFTWVINAGFMLLVGRVIQGFTIDTFGTAFLASIVYSLISWAGASILLPAFKKH</sequence>
<feature type="transmembrane region" description="Helical" evidence="1">
    <location>
        <begin position="27"/>
        <end position="46"/>
    </location>
</feature>
<dbReference type="OrthoDB" id="9797048at2"/>
<dbReference type="InterPro" id="IPR007165">
    <property type="entry name" value="Phage_holin_4_2"/>
</dbReference>
<reference evidence="3" key="1">
    <citation type="submission" date="2018-07" db="EMBL/GenBank/DDBJ databases">
        <authorList>
            <person name="Kim H."/>
        </authorList>
    </citation>
    <scope>NUCLEOTIDE SEQUENCE [LARGE SCALE GENOMIC DNA]</scope>
    <source>
        <strain evidence="3">F02</strain>
    </source>
</reference>
<organism evidence="2 3">
    <name type="scientific">Ephemeroptericola cinctiostellae</name>
    <dbReference type="NCBI Taxonomy" id="2268024"/>
    <lineage>
        <taxon>Bacteria</taxon>
        <taxon>Pseudomonadati</taxon>
        <taxon>Pseudomonadota</taxon>
        <taxon>Betaproteobacteria</taxon>
        <taxon>Burkholderiales</taxon>
        <taxon>Burkholderiaceae</taxon>
        <taxon>Ephemeroptericola</taxon>
    </lineage>
</organism>
<proteinExistence type="predicted"/>
<dbReference type="PANTHER" id="PTHR37309">
    <property type="entry name" value="SLR0284 PROTEIN"/>
    <property type="match status" value="1"/>
</dbReference>
<evidence type="ECO:0000256" key="1">
    <source>
        <dbReference type="SAM" id="Phobius"/>
    </source>
</evidence>
<protein>
    <recommendedName>
        <fullName evidence="4">Phage holin family protein</fullName>
    </recommendedName>
</protein>
<name>A0A345DAV8_9BURK</name>
<keyword evidence="1" id="KW-0812">Transmembrane</keyword>
<dbReference type="RefSeq" id="WP_114562687.1">
    <property type="nucleotide sequence ID" value="NZ_CP031124.1"/>
</dbReference>
<dbReference type="Proteomes" id="UP000252182">
    <property type="component" value="Chromosome"/>
</dbReference>
<feature type="transmembrane region" description="Helical" evidence="1">
    <location>
        <begin position="94"/>
        <end position="115"/>
    </location>
</feature>
<keyword evidence="3" id="KW-1185">Reference proteome</keyword>
<evidence type="ECO:0000313" key="3">
    <source>
        <dbReference type="Proteomes" id="UP000252182"/>
    </source>
</evidence>
<dbReference type="Pfam" id="PF04020">
    <property type="entry name" value="Phage_holin_4_2"/>
    <property type="match status" value="1"/>
</dbReference>
<feature type="transmembrane region" description="Helical" evidence="1">
    <location>
        <begin position="58"/>
        <end position="82"/>
    </location>
</feature>
<dbReference type="KEGG" id="hyf:DTO96_101227"/>